<dbReference type="GO" id="GO:0016740">
    <property type="term" value="F:transferase activity"/>
    <property type="evidence" value="ECO:0007669"/>
    <property type="project" value="UniProtKB-KW"/>
</dbReference>
<accession>A0A4U2ZYH1</accession>
<evidence type="ECO:0000313" key="1">
    <source>
        <dbReference type="EMBL" id="TKI80147.1"/>
    </source>
</evidence>
<evidence type="ECO:0000313" key="2">
    <source>
        <dbReference type="Proteomes" id="UP000305524"/>
    </source>
</evidence>
<organism evidence="1 2">
    <name type="scientific">Bacillus mycoides</name>
    <dbReference type="NCBI Taxonomy" id="1405"/>
    <lineage>
        <taxon>Bacteria</taxon>
        <taxon>Bacillati</taxon>
        <taxon>Bacillota</taxon>
        <taxon>Bacilli</taxon>
        <taxon>Bacillales</taxon>
        <taxon>Bacillaceae</taxon>
        <taxon>Bacillus</taxon>
        <taxon>Bacillus cereus group</taxon>
    </lineage>
</organism>
<gene>
    <name evidence="1" type="ORF">FC701_29315</name>
</gene>
<proteinExistence type="predicted"/>
<protein>
    <submittedName>
        <fullName evidence="1">GNAT family N-acetyltransferase</fullName>
    </submittedName>
</protein>
<feature type="non-terminal residue" evidence="1">
    <location>
        <position position="29"/>
    </location>
</feature>
<dbReference type="AlphaFoldDB" id="A0A4U2ZYH1"/>
<dbReference type="Proteomes" id="UP000305524">
    <property type="component" value="Unassembled WGS sequence"/>
</dbReference>
<comment type="caution">
    <text evidence="1">The sequence shown here is derived from an EMBL/GenBank/DDBJ whole genome shotgun (WGS) entry which is preliminary data.</text>
</comment>
<sequence>MNLLIRELEVNDLDNLPEIDDSFVVNARL</sequence>
<reference evidence="1 2" key="1">
    <citation type="journal article" date="2019" name="Environ. Microbiol.">
        <title>An active ?-lactamase is a part of an orchestrated cell wall stress resistance network of Bacillus subtilis and related rhizosphere species.</title>
        <authorList>
            <person name="Bucher T."/>
            <person name="Keren-Paz A."/>
            <person name="Hausser J."/>
            <person name="Olender T."/>
            <person name="Cytryn E."/>
            <person name="Kolodkin-Gal I."/>
        </authorList>
    </citation>
    <scope>NUCLEOTIDE SEQUENCE [LARGE SCALE GENOMIC DNA]</scope>
    <source>
        <strain evidence="1 2">I186</strain>
    </source>
</reference>
<dbReference type="EMBL" id="SZOD01000965">
    <property type="protein sequence ID" value="TKI80147.1"/>
    <property type="molecule type" value="Genomic_DNA"/>
</dbReference>
<name>A0A4U2ZYH1_BACMY</name>
<keyword evidence="1" id="KW-0808">Transferase</keyword>